<evidence type="ECO:0000256" key="1">
    <source>
        <dbReference type="SAM" id="Phobius"/>
    </source>
</evidence>
<dbReference type="Gene3D" id="3.55.50.30">
    <property type="match status" value="1"/>
</dbReference>
<accession>A0A7S9L2S6</accession>
<dbReference type="Gene3D" id="2.60.120.1440">
    <property type="match status" value="1"/>
</dbReference>
<keyword evidence="5" id="KW-1185">Reference proteome</keyword>
<dbReference type="PANTHER" id="PTHR30273">
    <property type="entry name" value="PERIPLASMIC SIGNAL SENSOR AND SIGMA FACTOR ACTIVATOR FECR-RELATED"/>
    <property type="match status" value="1"/>
</dbReference>
<proteinExistence type="predicted"/>
<dbReference type="EMBL" id="CP064939">
    <property type="protein sequence ID" value="QPH41429.1"/>
    <property type="molecule type" value="Genomic_DNA"/>
</dbReference>
<dbReference type="Pfam" id="PF16344">
    <property type="entry name" value="FecR_C"/>
    <property type="match status" value="1"/>
</dbReference>
<evidence type="ECO:0000313" key="5">
    <source>
        <dbReference type="Proteomes" id="UP000594759"/>
    </source>
</evidence>
<dbReference type="KEGG" id="pex:IZT61_09295"/>
<dbReference type="GO" id="GO:0016989">
    <property type="term" value="F:sigma factor antagonist activity"/>
    <property type="evidence" value="ECO:0007669"/>
    <property type="project" value="TreeGrafter"/>
</dbReference>
<sequence length="387" mass="43234">MNQIEFQSLLERYNNGKCSSEELALLENWYNSFGEKNKINSISEDDFILYQKLIWKNVNGKLNLMPNQQQHKRLTLWAQYSIAASLFLIISFGIYYSIKWKSSNTEMQMAKSDVKVKDDLPPASNKAELVLSNGKVISLENADPGLVATEGDVRVEKSGESIISYKQGNSDATVNNNATAYNTIRTPNGGKWPAIELPDGTKVILDAGSSITFPVSFSKERKVNITGQAYFSVIHNSKKPFLVSVQGITIEDLGTEFNVNAYNDDLSVKTTLTEGAVKVSLGNQHSNIKPGQQVLASNNKLITKEVDIEEVIAWKKGLFQFNHTAIDVVMRQISRWYDVDIVFKENVANLTFTGNISRNLKLSRSLEMLSVTGLVFKMEGKRIVVSN</sequence>
<organism evidence="4 5">
    <name type="scientific">Pedobacter endophyticus</name>
    <dbReference type="NCBI Taxonomy" id="2789740"/>
    <lineage>
        <taxon>Bacteria</taxon>
        <taxon>Pseudomonadati</taxon>
        <taxon>Bacteroidota</taxon>
        <taxon>Sphingobacteriia</taxon>
        <taxon>Sphingobacteriales</taxon>
        <taxon>Sphingobacteriaceae</taxon>
        <taxon>Pedobacter</taxon>
    </lineage>
</organism>
<feature type="domain" description="Protein FecR C-terminal" evidence="3">
    <location>
        <begin position="319"/>
        <end position="385"/>
    </location>
</feature>
<dbReference type="Pfam" id="PF04773">
    <property type="entry name" value="FecR"/>
    <property type="match status" value="1"/>
</dbReference>
<keyword evidence="1" id="KW-0472">Membrane</keyword>
<name>A0A7S9L2S6_9SPHI</name>
<evidence type="ECO:0000259" key="3">
    <source>
        <dbReference type="Pfam" id="PF16344"/>
    </source>
</evidence>
<protein>
    <submittedName>
        <fullName evidence="4">FecR domain-containing protein</fullName>
    </submittedName>
</protein>
<keyword evidence="1" id="KW-0812">Transmembrane</keyword>
<dbReference type="RefSeq" id="WP_196100867.1">
    <property type="nucleotide sequence ID" value="NZ_CP064939.1"/>
</dbReference>
<dbReference type="InterPro" id="IPR006860">
    <property type="entry name" value="FecR"/>
</dbReference>
<keyword evidence="1" id="KW-1133">Transmembrane helix</keyword>
<dbReference type="PANTHER" id="PTHR30273:SF2">
    <property type="entry name" value="PROTEIN FECR"/>
    <property type="match status" value="1"/>
</dbReference>
<evidence type="ECO:0000259" key="2">
    <source>
        <dbReference type="Pfam" id="PF04773"/>
    </source>
</evidence>
<dbReference type="InterPro" id="IPR032508">
    <property type="entry name" value="FecR_C"/>
</dbReference>
<dbReference type="InterPro" id="IPR012373">
    <property type="entry name" value="Ferrdict_sens_TM"/>
</dbReference>
<gene>
    <name evidence="4" type="ORF">IZT61_09295</name>
</gene>
<dbReference type="AlphaFoldDB" id="A0A7S9L2S6"/>
<dbReference type="Proteomes" id="UP000594759">
    <property type="component" value="Chromosome"/>
</dbReference>
<feature type="transmembrane region" description="Helical" evidence="1">
    <location>
        <begin position="74"/>
        <end position="98"/>
    </location>
</feature>
<evidence type="ECO:0000313" key="4">
    <source>
        <dbReference type="EMBL" id="QPH41429.1"/>
    </source>
</evidence>
<feature type="domain" description="FecR protein" evidence="2">
    <location>
        <begin position="183"/>
        <end position="278"/>
    </location>
</feature>
<reference evidence="4 5" key="1">
    <citation type="submission" date="2020-11" db="EMBL/GenBank/DDBJ databases">
        <title>Pedobacter endophytica, an endophytic bacteria isolated form Carex pumila.</title>
        <authorList>
            <person name="Peng Y."/>
            <person name="Jiang L."/>
            <person name="Lee J."/>
        </authorList>
    </citation>
    <scope>NUCLEOTIDE SEQUENCE [LARGE SCALE GENOMIC DNA]</scope>
    <source>
        <strain evidence="4 5">JBR3-12</strain>
    </source>
</reference>